<keyword evidence="2" id="KW-1185">Reference proteome</keyword>
<name>A0ABU6DQ11_9GAMM</name>
<evidence type="ECO:0000313" key="2">
    <source>
        <dbReference type="Proteomes" id="UP001339883"/>
    </source>
</evidence>
<reference evidence="1 2" key="1">
    <citation type="submission" date="2019-08" db="EMBL/GenBank/DDBJ databases">
        <title>Five species of Acinetobacter isolated from floral nectar and animal pollinators.</title>
        <authorList>
            <person name="Hendry T.A."/>
        </authorList>
    </citation>
    <scope>NUCLEOTIDE SEQUENCE [LARGE SCALE GENOMIC DNA]</scope>
    <source>
        <strain evidence="1 2">MD18.27</strain>
    </source>
</reference>
<gene>
    <name evidence="1" type="ORF">I2F25_02570</name>
</gene>
<evidence type="ECO:0000313" key="1">
    <source>
        <dbReference type="EMBL" id="MEB5475950.1"/>
    </source>
</evidence>
<dbReference type="EMBL" id="VTDN01000002">
    <property type="protein sequence ID" value="MEB5475950.1"/>
    <property type="molecule type" value="Genomic_DNA"/>
</dbReference>
<dbReference type="RefSeq" id="WP_325774530.1">
    <property type="nucleotide sequence ID" value="NZ_VTDN01000002.1"/>
</dbReference>
<protein>
    <submittedName>
        <fullName evidence="1">Uncharacterized protein</fullName>
    </submittedName>
</protein>
<comment type="caution">
    <text evidence="1">The sequence shown here is derived from an EMBL/GenBank/DDBJ whole genome shotgun (WGS) entry which is preliminary data.</text>
</comment>
<organism evidence="1 2">
    <name type="scientific">Acinetobacter pollinis</name>
    <dbReference type="NCBI Taxonomy" id="2605270"/>
    <lineage>
        <taxon>Bacteria</taxon>
        <taxon>Pseudomonadati</taxon>
        <taxon>Pseudomonadota</taxon>
        <taxon>Gammaproteobacteria</taxon>
        <taxon>Moraxellales</taxon>
        <taxon>Moraxellaceae</taxon>
        <taxon>Acinetobacter</taxon>
    </lineage>
</organism>
<accession>A0ABU6DQ11</accession>
<dbReference type="Proteomes" id="UP001339883">
    <property type="component" value="Unassembled WGS sequence"/>
</dbReference>
<sequence length="48" mass="5574">MQQNNLANQQGLVKKLIRNQNKKLFKKRLIEDAEKFAVLSNLYTVKGV</sequence>
<proteinExistence type="predicted"/>